<dbReference type="RefSeq" id="WP_155141917.1">
    <property type="nucleotide sequence ID" value="NZ_BMGZ01000003.1"/>
</dbReference>
<evidence type="ECO:0000313" key="1">
    <source>
        <dbReference type="EMBL" id="NHK29166.1"/>
    </source>
</evidence>
<evidence type="ECO:0000313" key="2">
    <source>
        <dbReference type="Proteomes" id="UP000818603"/>
    </source>
</evidence>
<sequence length="75" mass="8316">MAMSTVENVIERIRAYKRETGISLDAFAKQAGLGGETSLRNFNKPEWSPTANTLRMLEAIIPEDYQPSEQVSDAA</sequence>
<dbReference type="EMBL" id="VCJR02000003">
    <property type="protein sequence ID" value="NHK29166.1"/>
    <property type="molecule type" value="Genomic_DNA"/>
</dbReference>
<protein>
    <recommendedName>
        <fullName evidence="3">HTH cro/C1-type domain-containing protein</fullName>
    </recommendedName>
</protein>
<organism evidence="1 2">
    <name type="scientific">Aquisalinus luteolus</name>
    <dbReference type="NCBI Taxonomy" id="1566827"/>
    <lineage>
        <taxon>Bacteria</taxon>
        <taxon>Pseudomonadati</taxon>
        <taxon>Pseudomonadota</taxon>
        <taxon>Alphaproteobacteria</taxon>
        <taxon>Parvularculales</taxon>
        <taxon>Parvularculaceae</taxon>
        <taxon>Aquisalinus</taxon>
    </lineage>
</organism>
<name>A0ABX0HM81_9PROT</name>
<evidence type="ECO:0008006" key="3">
    <source>
        <dbReference type="Google" id="ProtNLM"/>
    </source>
</evidence>
<gene>
    <name evidence="1" type="ORF">FF098_014695</name>
</gene>
<proteinExistence type="predicted"/>
<accession>A0ABX0HM81</accession>
<dbReference type="Proteomes" id="UP000818603">
    <property type="component" value="Unassembled WGS sequence"/>
</dbReference>
<comment type="caution">
    <text evidence="1">The sequence shown here is derived from an EMBL/GenBank/DDBJ whole genome shotgun (WGS) entry which is preliminary data.</text>
</comment>
<reference evidence="1 2" key="1">
    <citation type="submission" date="2020-02" db="EMBL/GenBank/DDBJ databases">
        <title>Genome sequence of Parvularcula flava strain NH6-79.</title>
        <authorList>
            <person name="Abdul Karim M.H."/>
            <person name="Lam M.Q."/>
            <person name="Chen S.J."/>
            <person name="Yahya A."/>
            <person name="Shahir S."/>
            <person name="Shamsir M.S."/>
            <person name="Chong C.S."/>
        </authorList>
    </citation>
    <scope>NUCLEOTIDE SEQUENCE [LARGE SCALE GENOMIC DNA]</scope>
    <source>
        <strain evidence="1 2">NH6-79</strain>
    </source>
</reference>
<keyword evidence="2" id="KW-1185">Reference proteome</keyword>